<protein>
    <submittedName>
        <fullName evidence="2">Questin oxidase family protein</fullName>
    </submittedName>
</protein>
<keyword evidence="3" id="KW-1185">Reference proteome</keyword>
<organism evidence="2 3">
    <name type="scientific">Streptomyces johnsoniae</name>
    <dbReference type="NCBI Taxonomy" id="3075532"/>
    <lineage>
        <taxon>Bacteria</taxon>
        <taxon>Bacillati</taxon>
        <taxon>Actinomycetota</taxon>
        <taxon>Actinomycetes</taxon>
        <taxon>Kitasatosporales</taxon>
        <taxon>Streptomycetaceae</taxon>
        <taxon>Streptomyces</taxon>
    </lineage>
</organism>
<evidence type="ECO:0000256" key="1">
    <source>
        <dbReference type="ARBA" id="ARBA00023002"/>
    </source>
</evidence>
<dbReference type="RefSeq" id="WP_311620564.1">
    <property type="nucleotide sequence ID" value="NZ_JAVREV010000019.1"/>
</dbReference>
<comment type="caution">
    <text evidence="2">The sequence shown here is derived from an EMBL/GenBank/DDBJ whole genome shotgun (WGS) entry which is preliminary data.</text>
</comment>
<name>A0ABU2SBS5_9ACTN</name>
<dbReference type="Pfam" id="PF14027">
    <property type="entry name" value="Questin_oxidase"/>
    <property type="match status" value="1"/>
</dbReference>
<gene>
    <name evidence="2" type="ORF">RM779_28000</name>
</gene>
<dbReference type="Proteomes" id="UP001183615">
    <property type="component" value="Unassembled WGS sequence"/>
</dbReference>
<proteinExistence type="predicted"/>
<evidence type="ECO:0000313" key="2">
    <source>
        <dbReference type="EMBL" id="MDT0446410.1"/>
    </source>
</evidence>
<keyword evidence="1" id="KW-0560">Oxidoreductase</keyword>
<accession>A0ABU2SBS5</accession>
<evidence type="ECO:0000313" key="3">
    <source>
        <dbReference type="Proteomes" id="UP001183615"/>
    </source>
</evidence>
<dbReference type="InterPro" id="IPR025337">
    <property type="entry name" value="Questin_oxidase-like"/>
</dbReference>
<reference evidence="3" key="1">
    <citation type="submission" date="2023-07" db="EMBL/GenBank/DDBJ databases">
        <title>30 novel species of actinomycetes from the DSMZ collection.</title>
        <authorList>
            <person name="Nouioui I."/>
        </authorList>
    </citation>
    <scope>NUCLEOTIDE SEQUENCE [LARGE SCALE GENOMIC DNA]</scope>
    <source>
        <strain evidence="3">DSM 41886</strain>
    </source>
</reference>
<dbReference type="EMBL" id="JAVREV010000019">
    <property type="protein sequence ID" value="MDT0446410.1"/>
    <property type="molecule type" value="Genomic_DNA"/>
</dbReference>
<sequence length="346" mass="36526">MDTHAAGTLDEALLRLHATGPEFKGWLSNHAPMAVEALARHGQGARVHRWLDAYGGRLEEKPASYGRITTENWAAALGDARHLADWPVYFAERLAERPWREVLAEWWPLLLPGITASATHPVIRVGHAVRLLLAEGGNAPRIAELAHALGYWAARHQRLPAGVAVLPAPDGAEAALRAVRPVSDRSGGINHRLGGLTGLPGWAERMPEDADAVRERLAGLVQAAVGYYGTHGHGEPVMLVHAATAPNAVLRTLPALPRALWPASLAAAWQAAAGVVAAYAPPGGPLPPGEAGGITARELFERAAAHGNEHVIKFADTALDVMAARPGDQAAPAAALRAVELTDPDD</sequence>